<dbReference type="AlphaFoldDB" id="A0A3D9BNF3"/>
<dbReference type="EMBL" id="QOHR01000022">
    <property type="protein sequence ID" value="REC55048.1"/>
    <property type="molecule type" value="Genomic_DNA"/>
</dbReference>
<feature type="transmembrane region" description="Helical" evidence="1">
    <location>
        <begin position="12"/>
        <end position="29"/>
    </location>
</feature>
<feature type="domain" description="Inner membrane protein YgaP-like transmembrane" evidence="2">
    <location>
        <begin position="3"/>
        <end position="65"/>
    </location>
</feature>
<dbReference type="Proteomes" id="UP000257131">
    <property type="component" value="Unassembled WGS sequence"/>
</dbReference>
<keyword evidence="4" id="KW-1185">Reference proteome</keyword>
<gene>
    <name evidence="3" type="ORF">DRV84_12740</name>
</gene>
<dbReference type="RefSeq" id="WP_115981349.1">
    <property type="nucleotide sequence ID" value="NZ_QOHR01000022.1"/>
</dbReference>
<evidence type="ECO:0000259" key="2">
    <source>
        <dbReference type="Pfam" id="PF11127"/>
    </source>
</evidence>
<dbReference type="InterPro" id="IPR021309">
    <property type="entry name" value="YgaP-like_TM"/>
</dbReference>
<keyword evidence="1" id="KW-0472">Membrane</keyword>
<evidence type="ECO:0000256" key="1">
    <source>
        <dbReference type="SAM" id="Phobius"/>
    </source>
</evidence>
<sequence length="66" mass="7197">MFTKNVGTIDRVLRIVVGLALIAAFFLNPGGSWSWLYLIGIVPLLTGIFATCPAYSIFGMNTCQSR</sequence>
<feature type="transmembrane region" description="Helical" evidence="1">
    <location>
        <begin position="35"/>
        <end position="58"/>
    </location>
</feature>
<organism evidence="3 4">
    <name type="scientific">Rhodosalinus sediminis</name>
    <dbReference type="NCBI Taxonomy" id="1940533"/>
    <lineage>
        <taxon>Bacteria</taxon>
        <taxon>Pseudomonadati</taxon>
        <taxon>Pseudomonadota</taxon>
        <taxon>Alphaproteobacteria</taxon>
        <taxon>Rhodobacterales</taxon>
        <taxon>Paracoccaceae</taxon>
        <taxon>Rhodosalinus</taxon>
    </lineage>
</organism>
<evidence type="ECO:0000313" key="4">
    <source>
        <dbReference type="Proteomes" id="UP000257131"/>
    </source>
</evidence>
<reference evidence="3 4" key="1">
    <citation type="journal article" date="2017" name="Int. J. Syst. Evol. Microbiol.">
        <title>Rhodosalinus sediminis gen. nov., sp. nov., isolated from marine saltern.</title>
        <authorList>
            <person name="Guo L.Y."/>
            <person name="Ling S.K."/>
            <person name="Li C.M."/>
            <person name="Chen G.J."/>
            <person name="Du Z.J."/>
        </authorList>
    </citation>
    <scope>NUCLEOTIDE SEQUENCE [LARGE SCALE GENOMIC DNA]</scope>
    <source>
        <strain evidence="3 4">WDN1C137</strain>
    </source>
</reference>
<keyword evidence="1" id="KW-0812">Transmembrane</keyword>
<comment type="caution">
    <text evidence="3">The sequence shown here is derived from an EMBL/GenBank/DDBJ whole genome shotgun (WGS) entry which is preliminary data.</text>
</comment>
<dbReference type="OrthoDB" id="9804804at2"/>
<dbReference type="Pfam" id="PF11127">
    <property type="entry name" value="YgaP-like_TM"/>
    <property type="match status" value="1"/>
</dbReference>
<keyword evidence="1" id="KW-1133">Transmembrane helix</keyword>
<proteinExistence type="predicted"/>
<name>A0A3D9BNF3_9RHOB</name>
<protein>
    <submittedName>
        <fullName evidence="3">DUF2892 domain-containing protein</fullName>
    </submittedName>
</protein>
<evidence type="ECO:0000313" key="3">
    <source>
        <dbReference type="EMBL" id="REC55048.1"/>
    </source>
</evidence>
<accession>A0A3D9BNF3</accession>